<dbReference type="Proteomes" id="UP000314294">
    <property type="component" value="Unassembled WGS sequence"/>
</dbReference>
<keyword evidence="2" id="KW-1185">Reference proteome</keyword>
<evidence type="ECO:0000313" key="1">
    <source>
        <dbReference type="EMBL" id="TNN87783.1"/>
    </source>
</evidence>
<dbReference type="AlphaFoldDB" id="A0A4Z2JDF4"/>
<gene>
    <name evidence="1" type="ORF">EYF80_002130</name>
</gene>
<reference evidence="1 2" key="1">
    <citation type="submission" date="2019-03" db="EMBL/GenBank/DDBJ databases">
        <title>First draft genome of Liparis tanakae, snailfish: a comprehensive survey of snailfish specific genes.</title>
        <authorList>
            <person name="Kim W."/>
            <person name="Song I."/>
            <person name="Jeong J.-H."/>
            <person name="Kim D."/>
            <person name="Kim S."/>
            <person name="Ryu S."/>
            <person name="Song J.Y."/>
            <person name="Lee S.K."/>
        </authorList>
    </citation>
    <scope>NUCLEOTIDE SEQUENCE [LARGE SCALE GENOMIC DNA]</scope>
    <source>
        <tissue evidence="1">Muscle</tissue>
    </source>
</reference>
<proteinExistence type="predicted"/>
<evidence type="ECO:0000313" key="2">
    <source>
        <dbReference type="Proteomes" id="UP000314294"/>
    </source>
</evidence>
<comment type="caution">
    <text evidence="1">The sequence shown here is derived from an EMBL/GenBank/DDBJ whole genome shotgun (WGS) entry which is preliminary data.</text>
</comment>
<organism evidence="1 2">
    <name type="scientific">Liparis tanakae</name>
    <name type="common">Tanaka's snailfish</name>
    <dbReference type="NCBI Taxonomy" id="230148"/>
    <lineage>
        <taxon>Eukaryota</taxon>
        <taxon>Metazoa</taxon>
        <taxon>Chordata</taxon>
        <taxon>Craniata</taxon>
        <taxon>Vertebrata</taxon>
        <taxon>Euteleostomi</taxon>
        <taxon>Actinopterygii</taxon>
        <taxon>Neopterygii</taxon>
        <taxon>Teleostei</taxon>
        <taxon>Neoteleostei</taxon>
        <taxon>Acanthomorphata</taxon>
        <taxon>Eupercaria</taxon>
        <taxon>Perciformes</taxon>
        <taxon>Cottioidei</taxon>
        <taxon>Cottales</taxon>
        <taxon>Liparidae</taxon>
        <taxon>Liparis</taxon>
    </lineage>
</organism>
<dbReference type="EMBL" id="SRLO01000009">
    <property type="protein sequence ID" value="TNN87783.1"/>
    <property type="molecule type" value="Genomic_DNA"/>
</dbReference>
<protein>
    <submittedName>
        <fullName evidence="1">Uncharacterized protein</fullName>
    </submittedName>
</protein>
<accession>A0A4Z2JDF4</accession>
<name>A0A4Z2JDF4_9TELE</name>
<sequence length="147" mass="14440">MLAEETDFMLRSVGPEAPRPLDHTPNLTVALSSSGGRQGNGVLHGSAQAGESTVTIAKASSVDVELGVLGGEGGCGQGVGGAAARMFSAMAEVSGRGRAGCGARGGLAASGYFLRSSSGALGCRAPSSAAAAADTVTGRCDEDRGRR</sequence>